<feature type="non-terminal residue" evidence="1">
    <location>
        <position position="1"/>
    </location>
</feature>
<reference evidence="1 2" key="1">
    <citation type="submission" date="2018-08" db="EMBL/GenBank/DDBJ databases">
        <title>Aphanomyces genome sequencing and annotation.</title>
        <authorList>
            <person name="Minardi D."/>
            <person name="Oidtmann B."/>
            <person name="Van Der Giezen M."/>
            <person name="Studholme D.J."/>
        </authorList>
    </citation>
    <scope>NUCLEOTIDE SEQUENCE [LARGE SCALE GENOMIC DNA]</scope>
    <source>
        <strain evidence="1 2">197901</strain>
    </source>
</reference>
<dbReference type="EMBL" id="QUTE01018791">
    <property type="protein sequence ID" value="RHY88790.1"/>
    <property type="molecule type" value="Genomic_DNA"/>
</dbReference>
<name>A0A397ENX6_APHAT</name>
<dbReference type="AlphaFoldDB" id="A0A397ENX6"/>
<organism evidence="1 2">
    <name type="scientific">Aphanomyces astaci</name>
    <name type="common">Crayfish plague agent</name>
    <dbReference type="NCBI Taxonomy" id="112090"/>
    <lineage>
        <taxon>Eukaryota</taxon>
        <taxon>Sar</taxon>
        <taxon>Stramenopiles</taxon>
        <taxon>Oomycota</taxon>
        <taxon>Saprolegniomycetes</taxon>
        <taxon>Saprolegniales</taxon>
        <taxon>Verrucalvaceae</taxon>
        <taxon>Aphanomyces</taxon>
    </lineage>
</organism>
<protein>
    <submittedName>
        <fullName evidence="1">Uncharacterized protein</fullName>
    </submittedName>
</protein>
<dbReference type="Proteomes" id="UP000266196">
    <property type="component" value="Unassembled WGS sequence"/>
</dbReference>
<sequence length="272" mass="29732">FAVWAFLVHQRDEVRELAVSSSALSREVLLPVRRGALAHVTLEVPRGFAILDEPTKAMDWQGDVTTVQFQVQCTSSSSNDGQAMIQATIVVGAKVMKLKAYLFVSGKPTHAQFDDDVAALSCELERLEESFHEIAFDDLDVHDGQVVGADPLFRLAFDPDAYIAFGAPVGMFLALRGRGGGDTLGLPTVTRMYNVNHSSQKQFAKDIGTAFNSFGKMFTPKKSNPETDADEEVAGVDVVAAKDMTDVNVQLEAMLARLNPRAKRLDFVLPVR</sequence>
<evidence type="ECO:0000313" key="1">
    <source>
        <dbReference type="EMBL" id="RHY88790.1"/>
    </source>
</evidence>
<proteinExistence type="predicted"/>
<accession>A0A397ENX6</accession>
<evidence type="ECO:0000313" key="2">
    <source>
        <dbReference type="Proteomes" id="UP000266196"/>
    </source>
</evidence>
<gene>
    <name evidence="1" type="ORF">DYB31_011962</name>
</gene>
<dbReference type="VEuPathDB" id="FungiDB:H257_10217"/>
<comment type="caution">
    <text evidence="1">The sequence shown here is derived from an EMBL/GenBank/DDBJ whole genome shotgun (WGS) entry which is preliminary data.</text>
</comment>